<dbReference type="Gene3D" id="3.40.50.1820">
    <property type="entry name" value="alpha/beta hydrolase"/>
    <property type="match status" value="1"/>
</dbReference>
<keyword evidence="2" id="KW-1185">Reference proteome</keyword>
<dbReference type="SUPFAM" id="SSF53474">
    <property type="entry name" value="alpha/beta-Hydrolases"/>
    <property type="match status" value="1"/>
</dbReference>
<reference evidence="1 2" key="1">
    <citation type="journal article" date="2012" name="Front. Microbiol.">
        <title>Draft Genome Sequence of the Virulent Strain 01-B526 of the Fish Pathogen Aeromonas salmonicida.</title>
        <authorList>
            <person name="Charette S.J."/>
            <person name="Brochu F."/>
            <person name="Boyle B."/>
            <person name="Filion G."/>
            <person name="Tanaka K.H."/>
            <person name="Derome N."/>
        </authorList>
    </citation>
    <scope>NUCLEOTIDE SEQUENCE [LARGE SCALE GENOMIC DNA]</scope>
    <source>
        <strain evidence="1 2">01-B526</strain>
    </source>
</reference>
<dbReference type="Proteomes" id="UP000006428">
    <property type="component" value="Unassembled WGS sequence"/>
</dbReference>
<gene>
    <name evidence="1" type="ORF">IYQ_00015</name>
</gene>
<organism evidence="1 2">
    <name type="scientific">Aeromonas salmonicida subsp. salmonicida 01-B526</name>
    <dbReference type="NCBI Taxonomy" id="1076135"/>
    <lineage>
        <taxon>Bacteria</taxon>
        <taxon>Pseudomonadati</taxon>
        <taxon>Pseudomonadota</taxon>
        <taxon>Gammaproteobacteria</taxon>
        <taxon>Aeromonadales</taxon>
        <taxon>Aeromonadaceae</taxon>
        <taxon>Aeromonas</taxon>
    </lineage>
</organism>
<evidence type="ECO:0000313" key="1">
    <source>
        <dbReference type="EMBL" id="EHI54477.1"/>
    </source>
</evidence>
<dbReference type="SUPFAM" id="SSF52777">
    <property type="entry name" value="CoA-dependent acyltransferases"/>
    <property type="match status" value="1"/>
</dbReference>
<comment type="caution">
    <text evidence="1">The sequence shown here is derived from an EMBL/GenBank/DDBJ whole genome shotgun (WGS) entry which is preliminary data.</text>
</comment>
<dbReference type="InterPro" id="IPR029058">
    <property type="entry name" value="AB_hydrolase_fold"/>
</dbReference>
<sequence length="566" mass="64041">MYQMMMVMQNFEGQPLILPDIDVSRIPIQSKEQEVDHYLSIETTGDGGMTITWNYRKAMFDKPDMERNSNLFISYLKAMLYSTEAVGRNSEYESAYVVPDDRLKYLGAAPNSVNPAQLIARKGHEYHHRLAPRIHLQLKSKCMDRNVPLLEWLYTCYIFTVSQVKAVDAVSLKVELLDDELVTIKSEHAMHPGMEFNAVIDNVRTIIGREDNRICICSIDHRSPVVFSESNDNARDGNEISSQSFTMELKYIDEDPYISWYLEGAVYDDSFIENVAARYTAILQQSLYDFKFKPMESVFEKHNLSGIRHRSLEKVLLKSGDSNLNIICIPGVLGQSECFSHLIGHLSCDATVIGFNALLDSDAFPVEIYLSALDEFDLSKSVLLCHSMGGGIAARVSEALKNKGTIRPPVILLDCWPTERVIPSFMSIKDHFMMTVANSLGNNISLDISKDNNALIDFDSAINLLCNQNQKPMFSAEQLKAMFARYCNQRSYQISISSGMMDKVALIEPRLGPSSKMYWQPICESPLLTCSIDVGHDTMLLEPSVSETAKVIDYLLPFMFSNYNKR</sequence>
<evidence type="ECO:0000313" key="2">
    <source>
        <dbReference type="Proteomes" id="UP000006428"/>
    </source>
</evidence>
<protein>
    <recommendedName>
        <fullName evidence="3">Thioesterase domain-containing protein</fullName>
    </recommendedName>
</protein>
<name>A0ABN0E5H1_AERSS</name>
<dbReference type="EMBL" id="AGVO01000001">
    <property type="protein sequence ID" value="EHI54477.1"/>
    <property type="molecule type" value="Genomic_DNA"/>
</dbReference>
<evidence type="ECO:0008006" key="3">
    <source>
        <dbReference type="Google" id="ProtNLM"/>
    </source>
</evidence>
<proteinExistence type="predicted"/>
<accession>A0ABN0E5H1</accession>